<organism evidence="5 6">
    <name type="scientific">Aedes aegypti</name>
    <name type="common">Yellowfever mosquito</name>
    <name type="synonym">Culex aegypti</name>
    <dbReference type="NCBI Taxonomy" id="7159"/>
    <lineage>
        <taxon>Eukaryota</taxon>
        <taxon>Metazoa</taxon>
        <taxon>Ecdysozoa</taxon>
        <taxon>Arthropoda</taxon>
        <taxon>Hexapoda</taxon>
        <taxon>Insecta</taxon>
        <taxon>Pterygota</taxon>
        <taxon>Neoptera</taxon>
        <taxon>Endopterygota</taxon>
        <taxon>Diptera</taxon>
        <taxon>Nematocera</taxon>
        <taxon>Culicoidea</taxon>
        <taxon>Culicidae</taxon>
        <taxon>Culicinae</taxon>
        <taxon>Aedini</taxon>
        <taxon>Aedes</taxon>
        <taxon>Stegomyia</taxon>
    </lineage>
</organism>
<accession>A0A6I8TGF9</accession>
<dbReference type="GO" id="GO:0004103">
    <property type="term" value="F:choline kinase activity"/>
    <property type="evidence" value="ECO:0007669"/>
    <property type="project" value="TreeGrafter"/>
</dbReference>
<evidence type="ECO:0000256" key="4">
    <source>
        <dbReference type="SAM" id="MobiDB-lite"/>
    </source>
</evidence>
<dbReference type="EnsemblMetazoa" id="AAEL008853-RD">
    <property type="protein sequence ID" value="AAEL008853-PD"/>
    <property type="gene ID" value="AAEL008853"/>
</dbReference>
<dbReference type="PANTHER" id="PTHR22603">
    <property type="entry name" value="CHOLINE/ETHANOALAMINE KINASE"/>
    <property type="match status" value="1"/>
</dbReference>
<evidence type="ECO:0000313" key="6">
    <source>
        <dbReference type="Proteomes" id="UP000008820"/>
    </source>
</evidence>
<dbReference type="Gene3D" id="3.90.1200.10">
    <property type="match status" value="2"/>
</dbReference>
<feature type="region of interest" description="Disordered" evidence="4">
    <location>
        <begin position="281"/>
        <end position="336"/>
    </location>
</feature>
<gene>
    <name evidence="5" type="primary">5571143</name>
</gene>
<evidence type="ECO:0000313" key="5">
    <source>
        <dbReference type="EnsemblMetazoa" id="AAEL008853-PD"/>
    </source>
</evidence>
<dbReference type="OrthoDB" id="3649325at2759"/>
<dbReference type="SUPFAM" id="SSF56112">
    <property type="entry name" value="Protein kinase-like (PK-like)"/>
    <property type="match status" value="1"/>
</dbReference>
<comment type="similarity">
    <text evidence="3">Belongs to the choline/ethanolamine kinase family.</text>
</comment>
<feature type="compositionally biased region" description="Polar residues" evidence="4">
    <location>
        <begin position="292"/>
        <end position="301"/>
    </location>
</feature>
<dbReference type="AlphaFoldDB" id="A0A6I8TGF9"/>
<dbReference type="GO" id="GO:0006646">
    <property type="term" value="P:phosphatidylethanolamine biosynthetic process"/>
    <property type="evidence" value="ECO:0007669"/>
    <property type="project" value="TreeGrafter"/>
</dbReference>
<feature type="compositionally biased region" description="Low complexity" evidence="4">
    <location>
        <begin position="281"/>
        <end position="291"/>
    </location>
</feature>
<feature type="compositionally biased region" description="Polar residues" evidence="4">
    <location>
        <begin position="322"/>
        <end position="334"/>
    </location>
</feature>
<keyword evidence="1" id="KW-0594">Phospholipid biosynthesis</keyword>
<keyword evidence="6" id="KW-1185">Reference proteome</keyword>
<reference evidence="5 6" key="1">
    <citation type="submission" date="2017-06" db="EMBL/GenBank/DDBJ databases">
        <title>Aedes aegypti genome working group (AGWG) sequencing and assembly.</title>
        <authorList>
            <consortium name="Aedes aegypti Genome Working Group (AGWG)"/>
            <person name="Matthews B.J."/>
        </authorList>
    </citation>
    <scope>NUCLEOTIDE SEQUENCE [LARGE SCALE GENOMIC DNA]</scope>
    <source>
        <strain evidence="5 6">LVP_AGWG</strain>
    </source>
</reference>
<sequence>MHSMMIKRSIMMERLMEASKSESDMRDIAARICRDYLTGAWKTIPAEDLQLKRISGGLSNFLYYVRLPDQQNGSSPKSSNHCYKRARKDSYSNMLEPKEVLLRIYGQTHGESALESMLTESVVFTLLSERKLGPKLHGIFPGGRIEQYIPARALTTSELSDPKISLKIAEKMAAIHSLDIPVSKEPDWLWNTMNRWLKSVETTLETFRKDQTNGNKRIDGDEIITDLDLRAEVEWLKSVIDREDHPVVFSHNDLQEGNILLREDYSPSTGLENFCTTASNSSKVDVNSSVDTGSDTVSYGNRNPRKRSLDEPIENEMDSTRDSVLSGTSQSLSDQPCDGEPELMIIDFEYCAYNYRGFDLANHFLEWTFDYTNSAAPYFFHRPEQYPSREQQDKFIAVYLARTAGGFKDGQEPNALEIDDVRREVQCFTLASHLFWSLWAIVNVYQEIEFGYWEYAICRLNQYVRCKKLYSELIKNSGNLPVTDPEK</sequence>
<dbReference type="Gene3D" id="3.30.200.20">
    <property type="entry name" value="Phosphorylase Kinase, domain 1"/>
    <property type="match status" value="1"/>
</dbReference>
<dbReference type="Pfam" id="PF01633">
    <property type="entry name" value="Choline_kinase"/>
    <property type="match status" value="1"/>
</dbReference>
<dbReference type="GO" id="GO:0005737">
    <property type="term" value="C:cytoplasm"/>
    <property type="evidence" value="ECO:0007669"/>
    <property type="project" value="TreeGrafter"/>
</dbReference>
<proteinExistence type="inferred from homology"/>
<protein>
    <submittedName>
        <fullName evidence="5">Uncharacterized protein</fullName>
    </submittedName>
</protein>
<dbReference type="Proteomes" id="UP000008820">
    <property type="component" value="Chromosome 2"/>
</dbReference>
<name>A0A6I8TGF9_AEDAE</name>
<evidence type="ECO:0000256" key="3">
    <source>
        <dbReference type="ARBA" id="ARBA00038211"/>
    </source>
</evidence>
<dbReference type="PANTHER" id="PTHR22603:SF93">
    <property type="entry name" value="RE24176P"/>
    <property type="match status" value="1"/>
</dbReference>
<dbReference type="InterPro" id="IPR011009">
    <property type="entry name" value="Kinase-like_dom_sf"/>
</dbReference>
<keyword evidence="2" id="KW-1208">Phospholipid metabolism</keyword>
<evidence type="ECO:0000256" key="2">
    <source>
        <dbReference type="ARBA" id="ARBA00023264"/>
    </source>
</evidence>
<reference evidence="5" key="2">
    <citation type="submission" date="2020-05" db="UniProtKB">
        <authorList>
            <consortium name="EnsemblMetazoa"/>
        </authorList>
    </citation>
    <scope>IDENTIFICATION</scope>
    <source>
        <strain evidence="5">LVP_AGWG</strain>
    </source>
</reference>
<dbReference type="CDD" id="cd05156">
    <property type="entry name" value="ChoK_euk"/>
    <property type="match status" value="1"/>
</dbReference>
<keyword evidence="1" id="KW-0444">Lipid biosynthesis</keyword>
<dbReference type="GO" id="GO:0004305">
    <property type="term" value="F:ethanolamine kinase activity"/>
    <property type="evidence" value="ECO:0007669"/>
    <property type="project" value="TreeGrafter"/>
</dbReference>
<keyword evidence="1" id="KW-0443">Lipid metabolism</keyword>
<evidence type="ECO:0000256" key="1">
    <source>
        <dbReference type="ARBA" id="ARBA00023209"/>
    </source>
</evidence>